<feature type="compositionally biased region" description="Low complexity" evidence="1">
    <location>
        <begin position="576"/>
        <end position="595"/>
    </location>
</feature>
<gene>
    <name evidence="2" type="ORF">AMORRO_LOCUS12204</name>
</gene>
<feature type="compositionally biased region" description="Basic and acidic residues" evidence="1">
    <location>
        <begin position="287"/>
        <end position="303"/>
    </location>
</feature>
<feature type="compositionally biased region" description="Low complexity" evidence="1">
    <location>
        <begin position="33"/>
        <end position="42"/>
    </location>
</feature>
<dbReference type="OrthoDB" id="2246292at2759"/>
<feature type="compositionally biased region" description="Polar residues" evidence="1">
    <location>
        <begin position="160"/>
        <end position="172"/>
    </location>
</feature>
<protein>
    <submittedName>
        <fullName evidence="2">10935_t:CDS:1</fullName>
    </submittedName>
</protein>
<feature type="compositionally biased region" description="Basic and acidic residues" evidence="1">
    <location>
        <begin position="173"/>
        <end position="184"/>
    </location>
</feature>
<feature type="non-terminal residue" evidence="2">
    <location>
        <position position="637"/>
    </location>
</feature>
<feature type="region of interest" description="Disordered" evidence="1">
    <location>
        <begin position="18"/>
        <end position="308"/>
    </location>
</feature>
<dbReference type="Proteomes" id="UP000789342">
    <property type="component" value="Unassembled WGS sequence"/>
</dbReference>
<feature type="compositionally biased region" description="Polar residues" evidence="1">
    <location>
        <begin position="114"/>
        <end position="127"/>
    </location>
</feature>
<feature type="region of interest" description="Disordered" evidence="1">
    <location>
        <begin position="320"/>
        <end position="637"/>
    </location>
</feature>
<dbReference type="EMBL" id="CAJVPV010017325">
    <property type="protein sequence ID" value="CAG8702303.1"/>
    <property type="molecule type" value="Genomic_DNA"/>
</dbReference>
<dbReference type="AlphaFoldDB" id="A0A9N9N5I5"/>
<organism evidence="2 3">
    <name type="scientific">Acaulospora morrowiae</name>
    <dbReference type="NCBI Taxonomy" id="94023"/>
    <lineage>
        <taxon>Eukaryota</taxon>
        <taxon>Fungi</taxon>
        <taxon>Fungi incertae sedis</taxon>
        <taxon>Mucoromycota</taxon>
        <taxon>Glomeromycotina</taxon>
        <taxon>Glomeromycetes</taxon>
        <taxon>Diversisporales</taxon>
        <taxon>Acaulosporaceae</taxon>
        <taxon>Acaulospora</taxon>
    </lineage>
</organism>
<accession>A0A9N9N5I5</accession>
<feature type="compositionally biased region" description="Low complexity" evidence="1">
    <location>
        <begin position="258"/>
        <end position="273"/>
    </location>
</feature>
<reference evidence="2" key="1">
    <citation type="submission" date="2021-06" db="EMBL/GenBank/DDBJ databases">
        <authorList>
            <person name="Kallberg Y."/>
            <person name="Tangrot J."/>
            <person name="Rosling A."/>
        </authorList>
    </citation>
    <scope>NUCLEOTIDE SEQUENCE</scope>
    <source>
        <strain evidence="2">CL551</strain>
    </source>
</reference>
<feature type="compositionally biased region" description="Pro residues" evidence="1">
    <location>
        <begin position="434"/>
        <end position="444"/>
    </location>
</feature>
<evidence type="ECO:0000313" key="3">
    <source>
        <dbReference type="Proteomes" id="UP000789342"/>
    </source>
</evidence>
<feature type="compositionally biased region" description="Basic and acidic residues" evidence="1">
    <location>
        <begin position="321"/>
        <end position="332"/>
    </location>
</feature>
<proteinExistence type="predicted"/>
<feature type="non-terminal residue" evidence="2">
    <location>
        <position position="1"/>
    </location>
</feature>
<sequence length="637" mass="70180">DNDQMSDVEMAASAISSLSDIKSNHSQLNRTNSKSNSMSISSLIDVESASPESGRSIQAGPSMERYQHPEHHEPYPDEMRSDDNSAHHQIQGQPGVEYHYSNDYSTRKHLKRPSNGTSQVQTNSSKIPQKEPKVITKRNPNKRRLSNANDYQKIHHHTDPNYSHVTSGSSRLNDLRELGEEKKPNYLAPISQIEHPSRFQFQPKGVDSSSIPGDPKSLNIREPYMPHPKTSPSPAHVPNGYPSGPGIDGMVGAHPDMPSQQPVQQTMPQQNGQIPSMRGQSSAFDSRFQKKYDDMQKNNPKEKRNARHTYITYMIYNKKRQQGDDSRGEEGHLSPQPPPSNGIHNRQPMMPNGSPSMNGDHGMANHQMTHHHPPVNGGGVYAQRVEPHPGYPPIQHGNPGYVQSPEAIPPSVHPRRVSDPPANSVPVSRNARAYPPPMNGPPVPEQQSYRHPINTHHSPNMIPMHTSPQNQHPHQRHPSLPNVLSSPIPPPEQHRNSSAPRSNTHHGHAHHHHYHQSSQVNQPPQAYMTPPPSSLPPQGPPPHSYNHVSGKSPPVHPQTSSARVPPPASHNHHHNSPQLVPVGPSGGSQSIISQPLTNFFKEPSTPVGGYGSNGHHPHASHPSGVGPPPPQHLGSPR</sequence>
<feature type="compositionally biased region" description="Pro residues" evidence="1">
    <location>
        <begin position="529"/>
        <end position="543"/>
    </location>
</feature>
<comment type="caution">
    <text evidence="2">The sequence shown here is derived from an EMBL/GenBank/DDBJ whole genome shotgun (WGS) entry which is preliminary data.</text>
</comment>
<feature type="compositionally biased region" description="Basic residues" evidence="1">
    <location>
        <begin position="503"/>
        <end position="515"/>
    </location>
</feature>
<feature type="compositionally biased region" description="Basic residues" evidence="1">
    <location>
        <begin position="135"/>
        <end position="145"/>
    </location>
</feature>
<evidence type="ECO:0000313" key="2">
    <source>
        <dbReference type="EMBL" id="CAG8702303.1"/>
    </source>
</evidence>
<feature type="compositionally biased region" description="Basic and acidic residues" evidence="1">
    <location>
        <begin position="65"/>
        <end position="86"/>
    </location>
</feature>
<evidence type="ECO:0000256" key="1">
    <source>
        <dbReference type="SAM" id="MobiDB-lite"/>
    </source>
</evidence>
<feature type="compositionally biased region" description="Polar residues" evidence="1">
    <location>
        <begin position="18"/>
        <end position="32"/>
    </location>
</feature>
<keyword evidence="3" id="KW-1185">Reference proteome</keyword>
<name>A0A9N9N5I5_9GLOM</name>